<sequence length="212" mass="24515">MSRWIAGYYPYYLHNQTQEYDQPELALEVLKYASKLNPGLELEGALAECSKDPKCARLHLAELFKRLDNSESRVFIFTDEVNALYSPLAYRDVDSKPLQMERMPVLKMLKELIQNPRHKLVAALCNDNPQLSLFDLRSELKASSVETLEYFNDHEVYSVLKYYQSLGHVSNEPFDSRFARKIRFVSGGCGSKILPAVYYNSVYQKDSARRPQ</sequence>
<dbReference type="Proteomes" id="UP000240830">
    <property type="component" value="Unassembled WGS sequence"/>
</dbReference>
<name>A0A2H9TQS1_9FUNG</name>
<dbReference type="EMBL" id="MTSL01000010">
    <property type="protein sequence ID" value="PJF20066.1"/>
    <property type="molecule type" value="Genomic_DNA"/>
</dbReference>
<protein>
    <submittedName>
        <fullName evidence="1">Uncharacterized protein</fullName>
    </submittedName>
</protein>
<reference evidence="1 2" key="1">
    <citation type="submission" date="2016-10" db="EMBL/GenBank/DDBJ databases">
        <title>The genome of Paramicrosporidium saccamoebae is the missing link in understanding Cryptomycota and Microsporidia evolution.</title>
        <authorList>
            <person name="Quandt C.A."/>
            <person name="Beaudet D."/>
            <person name="Corsaro D."/>
            <person name="Michel R."/>
            <person name="Corradi N."/>
            <person name="James T."/>
        </authorList>
    </citation>
    <scope>NUCLEOTIDE SEQUENCE [LARGE SCALE GENOMIC DNA]</scope>
    <source>
        <strain evidence="1 2">KSL3</strain>
    </source>
</reference>
<comment type="caution">
    <text evidence="1">The sequence shown here is derived from an EMBL/GenBank/DDBJ whole genome shotgun (WGS) entry which is preliminary data.</text>
</comment>
<keyword evidence="2" id="KW-1185">Reference proteome</keyword>
<dbReference type="AlphaFoldDB" id="A0A2H9TQS1"/>
<organism evidence="1 2">
    <name type="scientific">Paramicrosporidium saccamoebae</name>
    <dbReference type="NCBI Taxonomy" id="1246581"/>
    <lineage>
        <taxon>Eukaryota</taxon>
        <taxon>Fungi</taxon>
        <taxon>Fungi incertae sedis</taxon>
        <taxon>Cryptomycota</taxon>
        <taxon>Cryptomycota incertae sedis</taxon>
        <taxon>Paramicrosporidium</taxon>
    </lineage>
</organism>
<gene>
    <name evidence="1" type="ORF">PSACC_00106</name>
</gene>
<accession>A0A2H9TQS1</accession>
<evidence type="ECO:0000313" key="2">
    <source>
        <dbReference type="Proteomes" id="UP000240830"/>
    </source>
</evidence>
<proteinExistence type="predicted"/>
<evidence type="ECO:0000313" key="1">
    <source>
        <dbReference type="EMBL" id="PJF20066.1"/>
    </source>
</evidence>